<protein>
    <submittedName>
        <fullName evidence="1">Uncharacterized protein</fullName>
    </submittedName>
</protein>
<evidence type="ECO:0000313" key="1">
    <source>
        <dbReference type="EMBL" id="KAJ8119165.1"/>
    </source>
</evidence>
<sequence length="151" mass="16148">MSCNSNNQNAGVAGATAGVGPNPDKVTKAFLVGYSATTMCPVFAEATIKGNGTPSLPSMHDSQDGLRFVGRDGQEHTHYIPAMTPLLCRRKGRDQEVLYDVDVIWAPKGIDKSQLTRDRDGQGPVEEALENFLRSSGAQPSTAVAPNIAYR</sequence>
<keyword evidence="2" id="KW-1185">Reference proteome</keyword>
<comment type="caution">
    <text evidence="1">The sequence shown here is derived from an EMBL/GenBank/DDBJ whole genome shotgun (WGS) entry which is preliminary data.</text>
</comment>
<reference evidence="1" key="1">
    <citation type="submission" date="2022-11" db="EMBL/GenBank/DDBJ databases">
        <title>Genome Sequence of Nemania bipapillata.</title>
        <authorList>
            <person name="Buettner E."/>
        </authorList>
    </citation>
    <scope>NUCLEOTIDE SEQUENCE</scope>
    <source>
        <strain evidence="1">CP14</strain>
    </source>
</reference>
<evidence type="ECO:0000313" key="2">
    <source>
        <dbReference type="Proteomes" id="UP001153334"/>
    </source>
</evidence>
<organism evidence="1 2">
    <name type="scientific">Nemania bipapillata</name>
    <dbReference type="NCBI Taxonomy" id="110536"/>
    <lineage>
        <taxon>Eukaryota</taxon>
        <taxon>Fungi</taxon>
        <taxon>Dikarya</taxon>
        <taxon>Ascomycota</taxon>
        <taxon>Pezizomycotina</taxon>
        <taxon>Sordariomycetes</taxon>
        <taxon>Xylariomycetidae</taxon>
        <taxon>Xylariales</taxon>
        <taxon>Xylariaceae</taxon>
        <taxon>Nemania</taxon>
    </lineage>
</organism>
<proteinExistence type="predicted"/>
<name>A0ACC2IVC8_9PEZI</name>
<accession>A0ACC2IVC8</accession>
<dbReference type="Proteomes" id="UP001153334">
    <property type="component" value="Unassembled WGS sequence"/>
</dbReference>
<dbReference type="EMBL" id="JAPESX010000952">
    <property type="protein sequence ID" value="KAJ8119165.1"/>
    <property type="molecule type" value="Genomic_DNA"/>
</dbReference>
<gene>
    <name evidence="1" type="ORF">ONZ43_g3843</name>
</gene>